<evidence type="ECO:0000313" key="12">
    <source>
        <dbReference type="Proteomes" id="UP000664779"/>
    </source>
</evidence>
<gene>
    <name evidence="11" type="ORF">J0X15_00405</name>
</gene>
<evidence type="ECO:0000256" key="7">
    <source>
        <dbReference type="ARBA" id="ARBA00023136"/>
    </source>
</evidence>
<accession>A0A939EKW1</accession>
<evidence type="ECO:0000256" key="8">
    <source>
        <dbReference type="ARBA" id="ARBA00038436"/>
    </source>
</evidence>
<comment type="subcellular location">
    <subcellularLocation>
        <location evidence="1 9">Cell inner membrane</location>
        <topology evidence="1 9">Multi-pass membrane protein</topology>
    </subcellularLocation>
</comment>
<keyword evidence="12" id="KW-1185">Reference proteome</keyword>
<dbReference type="Pfam" id="PF04290">
    <property type="entry name" value="DctQ"/>
    <property type="match status" value="1"/>
</dbReference>
<dbReference type="RefSeq" id="WP_206937226.1">
    <property type="nucleotide sequence ID" value="NZ_JAFLNF010000001.1"/>
</dbReference>
<evidence type="ECO:0000256" key="2">
    <source>
        <dbReference type="ARBA" id="ARBA00022448"/>
    </source>
</evidence>
<name>A0A939EKW1_9HYPH</name>
<evidence type="ECO:0000256" key="9">
    <source>
        <dbReference type="RuleBase" id="RU369079"/>
    </source>
</evidence>
<keyword evidence="2 9" id="KW-0813">Transport</keyword>
<feature type="transmembrane region" description="Helical" evidence="9">
    <location>
        <begin position="53"/>
        <end position="71"/>
    </location>
</feature>
<reference evidence="11" key="1">
    <citation type="submission" date="2021-03" db="EMBL/GenBank/DDBJ databases">
        <title>Roseibium sp. CAU 1637 isolated from Incheon.</title>
        <authorList>
            <person name="Kim W."/>
        </authorList>
    </citation>
    <scope>NUCLEOTIDE SEQUENCE</scope>
    <source>
        <strain evidence="11">CAU 1637</strain>
    </source>
</reference>
<keyword evidence="3" id="KW-1003">Cell membrane</keyword>
<proteinExistence type="inferred from homology"/>
<evidence type="ECO:0000256" key="5">
    <source>
        <dbReference type="ARBA" id="ARBA00022692"/>
    </source>
</evidence>
<evidence type="ECO:0000259" key="10">
    <source>
        <dbReference type="Pfam" id="PF04290"/>
    </source>
</evidence>
<evidence type="ECO:0000313" key="11">
    <source>
        <dbReference type="EMBL" id="MBO0343667.1"/>
    </source>
</evidence>
<evidence type="ECO:0000256" key="3">
    <source>
        <dbReference type="ARBA" id="ARBA00022475"/>
    </source>
</evidence>
<dbReference type="InterPro" id="IPR007387">
    <property type="entry name" value="TRAP_DctQ"/>
</dbReference>
<sequence length="189" mass="21077">MKLLAHFIRFVSGLNHFIGQAFSWCALAIVLVCFSVVVLRYAFAVSFVWMQDLYIWLNGVMFTAVAGFALLRDDHVRVDVFYRHARPARKAAADMIGAVVFLLPFTFVVLAYSLPFVSRSWRYTEASANVGGMPGLFVLKSFIVAFALLIGLQGLAIVARSILVLSGRDDMVPERFAYTTEEETHEAAV</sequence>
<dbReference type="GO" id="GO:0022857">
    <property type="term" value="F:transmembrane transporter activity"/>
    <property type="evidence" value="ECO:0007669"/>
    <property type="project" value="UniProtKB-UniRule"/>
</dbReference>
<comment type="caution">
    <text evidence="11">The sequence shown here is derived from an EMBL/GenBank/DDBJ whole genome shotgun (WGS) entry which is preliminary data.</text>
</comment>
<dbReference type="PANTHER" id="PTHR35011">
    <property type="entry name" value="2,3-DIKETO-L-GULONATE TRAP TRANSPORTER SMALL PERMEASE PROTEIN YIAM"/>
    <property type="match status" value="1"/>
</dbReference>
<protein>
    <recommendedName>
        <fullName evidence="9">TRAP transporter small permease protein</fullName>
    </recommendedName>
</protein>
<feature type="transmembrane region" description="Helical" evidence="9">
    <location>
        <begin position="137"/>
        <end position="158"/>
    </location>
</feature>
<evidence type="ECO:0000256" key="4">
    <source>
        <dbReference type="ARBA" id="ARBA00022519"/>
    </source>
</evidence>
<comment type="subunit">
    <text evidence="9">The complex comprises the extracytoplasmic solute receptor protein and the two transmembrane proteins.</text>
</comment>
<feature type="transmembrane region" description="Helical" evidence="9">
    <location>
        <begin position="92"/>
        <end position="117"/>
    </location>
</feature>
<keyword evidence="4 9" id="KW-0997">Cell inner membrane</keyword>
<keyword evidence="6 9" id="KW-1133">Transmembrane helix</keyword>
<dbReference type="GO" id="GO:0005886">
    <property type="term" value="C:plasma membrane"/>
    <property type="evidence" value="ECO:0007669"/>
    <property type="project" value="UniProtKB-SubCell"/>
</dbReference>
<evidence type="ECO:0000256" key="6">
    <source>
        <dbReference type="ARBA" id="ARBA00022989"/>
    </source>
</evidence>
<dbReference type="AlphaFoldDB" id="A0A939EKW1"/>
<evidence type="ECO:0000256" key="1">
    <source>
        <dbReference type="ARBA" id="ARBA00004429"/>
    </source>
</evidence>
<comment type="similarity">
    <text evidence="8 9">Belongs to the TRAP transporter small permease family.</text>
</comment>
<dbReference type="PANTHER" id="PTHR35011:SF4">
    <property type="entry name" value="SLL1102 PROTEIN"/>
    <property type="match status" value="1"/>
</dbReference>
<feature type="domain" description="Tripartite ATP-independent periplasmic transporters DctQ component" evidence="10">
    <location>
        <begin position="29"/>
        <end position="159"/>
    </location>
</feature>
<dbReference type="Proteomes" id="UP000664779">
    <property type="component" value="Unassembled WGS sequence"/>
</dbReference>
<dbReference type="EMBL" id="JAFLNF010000001">
    <property type="protein sequence ID" value="MBO0343667.1"/>
    <property type="molecule type" value="Genomic_DNA"/>
</dbReference>
<keyword evidence="5 9" id="KW-0812">Transmembrane</keyword>
<comment type="function">
    <text evidence="9">Part of the tripartite ATP-independent periplasmic (TRAP) transport system.</text>
</comment>
<feature type="transmembrane region" description="Helical" evidence="9">
    <location>
        <begin position="21"/>
        <end position="41"/>
    </location>
</feature>
<keyword evidence="7 9" id="KW-0472">Membrane</keyword>
<organism evidence="11 12">
    <name type="scientific">Roseibium limicola</name>
    <dbReference type="NCBI Taxonomy" id="2816037"/>
    <lineage>
        <taxon>Bacteria</taxon>
        <taxon>Pseudomonadati</taxon>
        <taxon>Pseudomonadota</taxon>
        <taxon>Alphaproteobacteria</taxon>
        <taxon>Hyphomicrobiales</taxon>
        <taxon>Stappiaceae</taxon>
        <taxon>Roseibium</taxon>
    </lineage>
</organism>
<dbReference type="InterPro" id="IPR055348">
    <property type="entry name" value="DctQ"/>
</dbReference>